<proteinExistence type="predicted"/>
<dbReference type="EMBL" id="GG684111">
    <property type="protein sequence ID" value="EER01402.1"/>
    <property type="molecule type" value="Genomic_DNA"/>
</dbReference>
<evidence type="ECO:0000313" key="2">
    <source>
        <dbReference type="EMBL" id="EER01402.1"/>
    </source>
</evidence>
<evidence type="ECO:0000313" key="3">
    <source>
        <dbReference type="Proteomes" id="UP000007800"/>
    </source>
</evidence>
<dbReference type="AlphaFoldDB" id="C5LPE0"/>
<feature type="compositionally biased region" description="Polar residues" evidence="1">
    <location>
        <begin position="109"/>
        <end position="127"/>
    </location>
</feature>
<dbReference type="OMA" id="QRDTFIK"/>
<organism evidence="3">
    <name type="scientific">Perkinsus marinus (strain ATCC 50983 / TXsc)</name>
    <dbReference type="NCBI Taxonomy" id="423536"/>
    <lineage>
        <taxon>Eukaryota</taxon>
        <taxon>Sar</taxon>
        <taxon>Alveolata</taxon>
        <taxon>Perkinsozoa</taxon>
        <taxon>Perkinsea</taxon>
        <taxon>Perkinsida</taxon>
        <taxon>Perkinsidae</taxon>
        <taxon>Perkinsus</taxon>
    </lineage>
</organism>
<protein>
    <submittedName>
        <fullName evidence="2">Uncharacterized protein</fullName>
    </submittedName>
</protein>
<dbReference type="OrthoDB" id="432449at2759"/>
<dbReference type="Proteomes" id="UP000007800">
    <property type="component" value="Unassembled WGS sequence"/>
</dbReference>
<dbReference type="RefSeq" id="XP_002768684.1">
    <property type="nucleotide sequence ID" value="XM_002768638.1"/>
</dbReference>
<accession>C5LPE0</accession>
<feature type="compositionally biased region" description="Basic and acidic residues" evidence="1">
    <location>
        <begin position="55"/>
        <end position="69"/>
    </location>
</feature>
<evidence type="ECO:0000256" key="1">
    <source>
        <dbReference type="SAM" id="MobiDB-lite"/>
    </source>
</evidence>
<name>C5LPE0_PERM5</name>
<sequence length="235" mass="25947">MTVLTKVQRDTFIKFKERFPTRGLPLAKRMYPEEFADVTSHDWSRLVHELGYSRSGDKRAKITSRDSSRTRRNTQEASDERTPTSIASDERRQSATSEPGPLSDGARDSQGSSNNIEDAGNPSTAQPATPYMKFLTTRHRELREQGVLKLITPREITATILCEWGAMTEEQRTSYEAPPTTAIKAEALAESAVDDDDCAEAEVVFVEGGSREGGGNPVVSTADYIIPAQLCSDED</sequence>
<feature type="compositionally biased region" description="Basic and acidic residues" evidence="1">
    <location>
        <begin position="78"/>
        <end position="93"/>
    </location>
</feature>
<keyword evidence="3" id="KW-1185">Reference proteome</keyword>
<feature type="region of interest" description="Disordered" evidence="1">
    <location>
        <begin position="54"/>
        <end position="129"/>
    </location>
</feature>
<dbReference type="InParanoid" id="C5LPE0"/>
<dbReference type="GeneID" id="9039886"/>
<reference evidence="2 3" key="1">
    <citation type="submission" date="2008-07" db="EMBL/GenBank/DDBJ databases">
        <authorList>
            <person name="El-Sayed N."/>
            <person name="Caler E."/>
            <person name="Inman J."/>
            <person name="Amedeo P."/>
            <person name="Hass B."/>
            <person name="Wortman J."/>
        </authorList>
    </citation>
    <scope>NUCLEOTIDE SEQUENCE [LARGE SCALE GENOMIC DNA]</scope>
    <source>
        <strain evidence="3">ATCC 50983 / TXsc</strain>
    </source>
</reference>
<gene>
    <name evidence="2" type="ORF">Pmar_PMAR027531</name>
</gene>